<evidence type="ECO:0000313" key="2">
    <source>
        <dbReference type="EMBL" id="KEH31417.1"/>
    </source>
</evidence>
<gene>
    <name evidence="2" type="ordered locus">MTR_4g094735</name>
</gene>
<dbReference type="HOGENOM" id="CLU_1362236_0_0_1"/>
<accession>G8A1U5</accession>
<dbReference type="InterPro" id="IPR053781">
    <property type="entry name" value="F-box_AtFBL13-like"/>
</dbReference>
<dbReference type="EMBL" id="CM001220">
    <property type="protein sequence ID" value="KEH31417.1"/>
    <property type="molecule type" value="Genomic_DNA"/>
</dbReference>
<dbReference type="InterPro" id="IPR001810">
    <property type="entry name" value="F-box_dom"/>
</dbReference>
<dbReference type="SUPFAM" id="SSF81383">
    <property type="entry name" value="F-box domain"/>
    <property type="match status" value="1"/>
</dbReference>
<reference evidence="2 4" key="2">
    <citation type="journal article" date="2014" name="BMC Genomics">
        <title>An improved genome release (version Mt4.0) for the model legume Medicago truncatula.</title>
        <authorList>
            <person name="Tang H."/>
            <person name="Krishnakumar V."/>
            <person name="Bidwell S."/>
            <person name="Rosen B."/>
            <person name="Chan A."/>
            <person name="Zhou S."/>
            <person name="Gentzbittel L."/>
            <person name="Childs K.L."/>
            <person name="Yandell M."/>
            <person name="Gundlach H."/>
            <person name="Mayer K.F."/>
            <person name="Schwartz D.C."/>
            <person name="Town C.D."/>
        </authorList>
    </citation>
    <scope>GENOME REANNOTATION</scope>
    <source>
        <strain evidence="2">A17</strain>
        <strain evidence="3 4">cv. Jemalong A17</strain>
    </source>
</reference>
<dbReference type="PANTHER" id="PTHR32212">
    <property type="entry name" value="CYCLIN-LIKE F-BOX"/>
    <property type="match status" value="1"/>
</dbReference>
<dbReference type="EnsemblPlants" id="KEH31417">
    <property type="protein sequence ID" value="KEH31417"/>
    <property type="gene ID" value="MTR_4g094735"/>
</dbReference>
<evidence type="ECO:0000313" key="3">
    <source>
        <dbReference type="EnsemblPlants" id="KEH31417"/>
    </source>
</evidence>
<keyword evidence="4" id="KW-1185">Reference proteome</keyword>
<dbReference type="CDD" id="cd22160">
    <property type="entry name" value="F-box_AtFBL13-like"/>
    <property type="match status" value="1"/>
</dbReference>
<dbReference type="PANTHER" id="PTHR32212:SF269">
    <property type="entry name" value="F-BOX_RNI_FBD-LIKE DOMAIN PROTEIN"/>
    <property type="match status" value="1"/>
</dbReference>
<dbReference type="InterPro" id="IPR036047">
    <property type="entry name" value="F-box-like_dom_sf"/>
</dbReference>
<dbReference type="PaxDb" id="3880-AES85433"/>
<evidence type="ECO:0000259" key="1">
    <source>
        <dbReference type="Pfam" id="PF00646"/>
    </source>
</evidence>
<dbReference type="STRING" id="3880.G8A1U5"/>
<dbReference type="AlphaFoldDB" id="G8A1U5"/>
<name>G8A1U5_MEDTR</name>
<dbReference type="Proteomes" id="UP000002051">
    <property type="component" value="Chromosome 4"/>
</dbReference>
<reference evidence="2 4" key="1">
    <citation type="journal article" date="2011" name="Nature">
        <title>The Medicago genome provides insight into the evolution of rhizobial symbioses.</title>
        <authorList>
            <person name="Young N.D."/>
            <person name="Debelle F."/>
            <person name="Oldroyd G.E."/>
            <person name="Geurts R."/>
            <person name="Cannon S.B."/>
            <person name="Udvardi M.K."/>
            <person name="Benedito V.A."/>
            <person name="Mayer K.F."/>
            <person name="Gouzy J."/>
            <person name="Schoof H."/>
            <person name="Van de Peer Y."/>
            <person name="Proost S."/>
            <person name="Cook D.R."/>
            <person name="Meyers B.C."/>
            <person name="Spannagl M."/>
            <person name="Cheung F."/>
            <person name="De Mita S."/>
            <person name="Krishnakumar V."/>
            <person name="Gundlach H."/>
            <person name="Zhou S."/>
            <person name="Mudge J."/>
            <person name="Bharti A.K."/>
            <person name="Murray J.D."/>
            <person name="Naoumkina M.A."/>
            <person name="Rosen B."/>
            <person name="Silverstein K.A."/>
            <person name="Tang H."/>
            <person name="Rombauts S."/>
            <person name="Zhao P.X."/>
            <person name="Zhou P."/>
            <person name="Barbe V."/>
            <person name="Bardou P."/>
            <person name="Bechner M."/>
            <person name="Bellec A."/>
            <person name="Berger A."/>
            <person name="Berges H."/>
            <person name="Bidwell S."/>
            <person name="Bisseling T."/>
            <person name="Choisne N."/>
            <person name="Couloux A."/>
            <person name="Denny R."/>
            <person name="Deshpande S."/>
            <person name="Dai X."/>
            <person name="Doyle J.J."/>
            <person name="Dudez A.M."/>
            <person name="Farmer A.D."/>
            <person name="Fouteau S."/>
            <person name="Franken C."/>
            <person name="Gibelin C."/>
            <person name="Gish J."/>
            <person name="Goldstein S."/>
            <person name="Gonzalez A.J."/>
            <person name="Green P.J."/>
            <person name="Hallab A."/>
            <person name="Hartog M."/>
            <person name="Hua A."/>
            <person name="Humphray S.J."/>
            <person name="Jeong D.H."/>
            <person name="Jing Y."/>
            <person name="Jocker A."/>
            <person name="Kenton S.M."/>
            <person name="Kim D.J."/>
            <person name="Klee K."/>
            <person name="Lai H."/>
            <person name="Lang C."/>
            <person name="Lin S."/>
            <person name="Macmil S.L."/>
            <person name="Magdelenat G."/>
            <person name="Matthews L."/>
            <person name="McCorrison J."/>
            <person name="Monaghan E.L."/>
            <person name="Mun J.H."/>
            <person name="Najar F.Z."/>
            <person name="Nicholson C."/>
            <person name="Noirot C."/>
            <person name="O'Bleness M."/>
            <person name="Paule C.R."/>
            <person name="Poulain J."/>
            <person name="Prion F."/>
            <person name="Qin B."/>
            <person name="Qu C."/>
            <person name="Retzel E.F."/>
            <person name="Riddle C."/>
            <person name="Sallet E."/>
            <person name="Samain S."/>
            <person name="Samson N."/>
            <person name="Sanders I."/>
            <person name="Saurat O."/>
            <person name="Scarpelli C."/>
            <person name="Schiex T."/>
            <person name="Segurens B."/>
            <person name="Severin A.J."/>
            <person name="Sherrier D.J."/>
            <person name="Shi R."/>
            <person name="Sims S."/>
            <person name="Singer S.R."/>
            <person name="Sinharoy S."/>
            <person name="Sterck L."/>
            <person name="Viollet A."/>
            <person name="Wang B.B."/>
            <person name="Wang K."/>
            <person name="Wang M."/>
            <person name="Wang X."/>
            <person name="Warfsmann J."/>
            <person name="Weissenbach J."/>
            <person name="White D.D."/>
            <person name="White J.D."/>
            <person name="Wiley G.B."/>
            <person name="Wincker P."/>
            <person name="Xing Y."/>
            <person name="Yang L."/>
            <person name="Yao Z."/>
            <person name="Ying F."/>
            <person name="Zhai J."/>
            <person name="Zhou L."/>
            <person name="Zuber A."/>
            <person name="Denarie J."/>
            <person name="Dixon R.A."/>
            <person name="May G.D."/>
            <person name="Schwartz D.C."/>
            <person name="Rogers J."/>
            <person name="Quetier F."/>
            <person name="Town C.D."/>
            <person name="Roe B.A."/>
        </authorList>
    </citation>
    <scope>NUCLEOTIDE SEQUENCE [LARGE SCALE GENOMIC DNA]</scope>
    <source>
        <strain evidence="2">A17</strain>
        <strain evidence="3 4">cv. Jemalong A17</strain>
    </source>
</reference>
<reference evidence="3" key="3">
    <citation type="submission" date="2015-04" db="UniProtKB">
        <authorList>
            <consortium name="EnsemblPlants"/>
        </authorList>
    </citation>
    <scope>IDENTIFICATION</scope>
    <source>
        <strain evidence="3">cv. Jemalong A17</strain>
    </source>
</reference>
<evidence type="ECO:0000313" key="4">
    <source>
        <dbReference type="Proteomes" id="UP000002051"/>
    </source>
</evidence>
<proteinExistence type="predicted"/>
<sequence>MEKRLNGDDLNSLLGTSNGENLFQGLTRPRVLRKTPTLKQDPDETRRMDDFLEESRIRQKSKKRRICKVKIAENEDRPSDLPDGILLYILSSLNTKHAIRTCVLSKRWKHLSKRIPSLILHSSRFSTVKQFKLLCLKGNVDSDARTLFPKSLNLPALTSLGVTNFVFCGGENGCATPFLAFKRLNSLTLRDSTYQVNNLSI</sequence>
<protein>
    <submittedName>
        <fullName evidence="2">F-box/RNI superfamily protein</fullName>
    </submittedName>
</protein>
<dbReference type="Gene3D" id="1.20.1280.50">
    <property type="match status" value="1"/>
</dbReference>
<organism evidence="2 4">
    <name type="scientific">Medicago truncatula</name>
    <name type="common">Barrel medic</name>
    <name type="synonym">Medicago tribuloides</name>
    <dbReference type="NCBI Taxonomy" id="3880"/>
    <lineage>
        <taxon>Eukaryota</taxon>
        <taxon>Viridiplantae</taxon>
        <taxon>Streptophyta</taxon>
        <taxon>Embryophyta</taxon>
        <taxon>Tracheophyta</taxon>
        <taxon>Spermatophyta</taxon>
        <taxon>Magnoliopsida</taxon>
        <taxon>eudicotyledons</taxon>
        <taxon>Gunneridae</taxon>
        <taxon>Pentapetalae</taxon>
        <taxon>rosids</taxon>
        <taxon>fabids</taxon>
        <taxon>Fabales</taxon>
        <taxon>Fabaceae</taxon>
        <taxon>Papilionoideae</taxon>
        <taxon>50 kb inversion clade</taxon>
        <taxon>NPAAA clade</taxon>
        <taxon>Hologalegina</taxon>
        <taxon>IRL clade</taxon>
        <taxon>Trifolieae</taxon>
        <taxon>Medicago</taxon>
    </lineage>
</organism>
<dbReference type="Pfam" id="PF00646">
    <property type="entry name" value="F-box"/>
    <property type="match status" value="1"/>
</dbReference>
<feature type="domain" description="F-box" evidence="1">
    <location>
        <begin position="79"/>
        <end position="117"/>
    </location>
</feature>